<proteinExistence type="predicted"/>
<name>A0ABS5K8W7_9BACT</name>
<protein>
    <submittedName>
        <fullName evidence="3">HigA family addiction module antidote protein</fullName>
    </submittedName>
</protein>
<evidence type="ECO:0000256" key="1">
    <source>
        <dbReference type="ARBA" id="ARBA00023125"/>
    </source>
</evidence>
<evidence type="ECO:0000313" key="4">
    <source>
        <dbReference type="Proteomes" id="UP000721861"/>
    </source>
</evidence>
<dbReference type="Pfam" id="PF01381">
    <property type="entry name" value="HTH_3"/>
    <property type="match status" value="1"/>
</dbReference>
<evidence type="ECO:0000313" key="3">
    <source>
        <dbReference type="EMBL" id="MBS2211430.1"/>
    </source>
</evidence>
<dbReference type="Gene3D" id="1.10.260.40">
    <property type="entry name" value="lambda repressor-like DNA-binding domains"/>
    <property type="match status" value="1"/>
</dbReference>
<dbReference type="RefSeq" id="WP_212227573.1">
    <property type="nucleotide sequence ID" value="NZ_JAGUCN010000008.1"/>
</dbReference>
<feature type="domain" description="HTH cro/C1-type" evidence="2">
    <location>
        <begin position="20"/>
        <end position="74"/>
    </location>
</feature>
<comment type="caution">
    <text evidence="3">The sequence shown here is derived from an EMBL/GenBank/DDBJ whole genome shotgun (WGS) entry which is preliminary data.</text>
</comment>
<keyword evidence="4" id="KW-1185">Reference proteome</keyword>
<reference evidence="3 4" key="1">
    <citation type="journal article" date="2014" name="Int. J. Syst. Evol. Microbiol.">
        <title>Carboxylicivirga gen. nov. in the family Marinilabiliaceae with two novel species, Carboxylicivirga mesophila sp. nov. and Carboxylicivirga taeanensis sp. nov., and reclassification of Cytophaga fermentans as Saccharicrinis fermentans gen. nov., comb. nov.</title>
        <authorList>
            <person name="Yang S.H."/>
            <person name="Seo H.S."/>
            <person name="Woo J.H."/>
            <person name="Oh H.M."/>
            <person name="Jang H."/>
            <person name="Lee J.H."/>
            <person name="Kim S.J."/>
            <person name="Kwon K.K."/>
        </authorList>
    </citation>
    <scope>NUCLEOTIDE SEQUENCE [LARGE SCALE GENOMIC DNA]</scope>
    <source>
        <strain evidence="3 4">JCM 18290</strain>
    </source>
</reference>
<dbReference type="NCBIfam" id="TIGR02607">
    <property type="entry name" value="antidote_HigA"/>
    <property type="match status" value="1"/>
</dbReference>
<dbReference type="InterPro" id="IPR010982">
    <property type="entry name" value="Lambda_DNA-bd_dom_sf"/>
</dbReference>
<keyword evidence="1" id="KW-0238">DNA-binding</keyword>
<dbReference type="PANTHER" id="PTHR36924">
    <property type="entry name" value="ANTITOXIN HIGA-1"/>
    <property type="match status" value="1"/>
</dbReference>
<dbReference type="Proteomes" id="UP000721861">
    <property type="component" value="Unassembled WGS sequence"/>
</dbReference>
<dbReference type="SUPFAM" id="SSF47413">
    <property type="entry name" value="lambda repressor-like DNA-binding domains"/>
    <property type="match status" value="1"/>
</dbReference>
<dbReference type="EMBL" id="JAGUCN010000008">
    <property type="protein sequence ID" value="MBS2211430.1"/>
    <property type="molecule type" value="Genomic_DNA"/>
</dbReference>
<dbReference type="InterPro" id="IPR013430">
    <property type="entry name" value="Toxin_antidote_HigA"/>
</dbReference>
<dbReference type="CDD" id="cd00093">
    <property type="entry name" value="HTH_XRE"/>
    <property type="match status" value="1"/>
</dbReference>
<dbReference type="PANTHER" id="PTHR36924:SF1">
    <property type="entry name" value="ANTITOXIN HIGA-1"/>
    <property type="match status" value="1"/>
</dbReference>
<sequence length="96" mass="10955">MKNLANDMIPGDVFHPSETILEEMEAQNIRQIDLVKATGYNKSHISLLLKGKRGITIPIAIALEKLLGIDAKFWIRLQKNYELNKELLELKHMQAS</sequence>
<dbReference type="InterPro" id="IPR001387">
    <property type="entry name" value="Cro/C1-type_HTH"/>
</dbReference>
<dbReference type="SMART" id="SM00530">
    <property type="entry name" value="HTH_XRE"/>
    <property type="match status" value="1"/>
</dbReference>
<evidence type="ECO:0000259" key="2">
    <source>
        <dbReference type="PROSITE" id="PS50943"/>
    </source>
</evidence>
<organism evidence="3 4">
    <name type="scientific">Carboxylicivirga mesophila</name>
    <dbReference type="NCBI Taxonomy" id="1166478"/>
    <lineage>
        <taxon>Bacteria</taxon>
        <taxon>Pseudomonadati</taxon>
        <taxon>Bacteroidota</taxon>
        <taxon>Bacteroidia</taxon>
        <taxon>Marinilabiliales</taxon>
        <taxon>Marinilabiliaceae</taxon>
        <taxon>Carboxylicivirga</taxon>
    </lineage>
</organism>
<gene>
    <name evidence="3" type="ORF">KEM09_08460</name>
</gene>
<dbReference type="PROSITE" id="PS50943">
    <property type="entry name" value="HTH_CROC1"/>
    <property type="match status" value="1"/>
</dbReference>
<accession>A0ABS5K8W7</accession>